<dbReference type="SUPFAM" id="SSF51126">
    <property type="entry name" value="Pectin lyase-like"/>
    <property type="match status" value="1"/>
</dbReference>
<evidence type="ECO:0000256" key="1">
    <source>
        <dbReference type="ARBA" id="ARBA00004191"/>
    </source>
</evidence>
<dbReference type="Gene3D" id="2.160.20.10">
    <property type="entry name" value="Single-stranded right-handed beta-helix, Pectin lyase-like"/>
    <property type="match status" value="1"/>
</dbReference>
<dbReference type="SUPFAM" id="SSF101148">
    <property type="entry name" value="Plant invertase/pectin methylesterase inhibitor"/>
    <property type="match status" value="1"/>
</dbReference>
<keyword evidence="13" id="KW-0732">Signal</keyword>
<comment type="subcellular location">
    <subcellularLocation>
        <location evidence="1">Secreted</location>
        <location evidence="1">Cell wall</location>
    </subcellularLocation>
</comment>
<keyword evidence="9 13" id="KW-0063">Aspartyl esterase</keyword>
<keyword evidence="10" id="KW-0961">Cell wall biogenesis/degradation</keyword>
<evidence type="ECO:0000256" key="8">
    <source>
        <dbReference type="ARBA" id="ARBA00022801"/>
    </source>
</evidence>
<evidence type="ECO:0000256" key="3">
    <source>
        <dbReference type="ARBA" id="ARBA00006027"/>
    </source>
</evidence>
<dbReference type="FunFam" id="2.160.20.10:FF:000001">
    <property type="entry name" value="Pectinesterase"/>
    <property type="match status" value="1"/>
</dbReference>
<dbReference type="NCBIfam" id="TIGR01614">
    <property type="entry name" value="PME_inhib"/>
    <property type="match status" value="1"/>
</dbReference>
<evidence type="ECO:0000256" key="4">
    <source>
        <dbReference type="ARBA" id="ARBA00007786"/>
    </source>
</evidence>
<dbReference type="InterPro" id="IPR011050">
    <property type="entry name" value="Pectin_lyase_fold/virulence"/>
</dbReference>
<dbReference type="InterPro" id="IPR000070">
    <property type="entry name" value="Pectinesterase_cat"/>
</dbReference>
<dbReference type="AlphaFoldDB" id="A0ABD2ZAN7"/>
<evidence type="ECO:0000313" key="15">
    <source>
        <dbReference type="EMBL" id="KAL3516009.1"/>
    </source>
</evidence>
<comment type="similarity">
    <text evidence="4">In the C-terminal section; belongs to the pectinesterase family.</text>
</comment>
<organism evidence="15 16">
    <name type="scientific">Cinchona calisaya</name>
    <dbReference type="NCBI Taxonomy" id="153742"/>
    <lineage>
        <taxon>Eukaryota</taxon>
        <taxon>Viridiplantae</taxon>
        <taxon>Streptophyta</taxon>
        <taxon>Embryophyta</taxon>
        <taxon>Tracheophyta</taxon>
        <taxon>Spermatophyta</taxon>
        <taxon>Magnoliopsida</taxon>
        <taxon>eudicotyledons</taxon>
        <taxon>Gunneridae</taxon>
        <taxon>Pentapetalae</taxon>
        <taxon>asterids</taxon>
        <taxon>lamiids</taxon>
        <taxon>Gentianales</taxon>
        <taxon>Rubiaceae</taxon>
        <taxon>Cinchonoideae</taxon>
        <taxon>Cinchoneae</taxon>
        <taxon>Cinchona</taxon>
    </lineage>
</organism>
<gene>
    <name evidence="15" type="ORF">ACH5RR_022911</name>
</gene>
<dbReference type="GO" id="GO:0030599">
    <property type="term" value="F:pectinesterase activity"/>
    <property type="evidence" value="ECO:0007669"/>
    <property type="project" value="UniProtKB-UniRule"/>
</dbReference>
<evidence type="ECO:0000256" key="9">
    <source>
        <dbReference type="ARBA" id="ARBA00023085"/>
    </source>
</evidence>
<feature type="chain" id="PRO_5044533427" description="Pectinesterase" evidence="13">
    <location>
        <begin position="29"/>
        <end position="564"/>
    </location>
</feature>
<dbReference type="InterPro" id="IPR035513">
    <property type="entry name" value="Invertase/methylesterase_inhib"/>
</dbReference>
<dbReference type="Proteomes" id="UP001630127">
    <property type="component" value="Unassembled WGS sequence"/>
</dbReference>
<evidence type="ECO:0000256" key="2">
    <source>
        <dbReference type="ARBA" id="ARBA00005184"/>
    </source>
</evidence>
<feature type="signal peptide" evidence="13">
    <location>
        <begin position="1"/>
        <end position="28"/>
    </location>
</feature>
<dbReference type="PANTHER" id="PTHR31707">
    <property type="entry name" value="PECTINESTERASE"/>
    <property type="match status" value="1"/>
</dbReference>
<proteinExistence type="inferred from homology"/>
<dbReference type="Pfam" id="PF04043">
    <property type="entry name" value="PMEI"/>
    <property type="match status" value="1"/>
</dbReference>
<keyword evidence="8 13" id="KW-0378">Hydrolase</keyword>
<comment type="pathway">
    <text evidence="2 13">Glycan metabolism; pectin degradation; 2-dehydro-3-deoxy-D-gluconate from pectin: step 1/5.</text>
</comment>
<evidence type="ECO:0000256" key="10">
    <source>
        <dbReference type="ARBA" id="ARBA00023316"/>
    </source>
</evidence>
<evidence type="ECO:0000256" key="13">
    <source>
        <dbReference type="RuleBase" id="RU000589"/>
    </source>
</evidence>
<comment type="similarity">
    <text evidence="3">In the N-terminal section; belongs to the PMEI family.</text>
</comment>
<protein>
    <recommendedName>
        <fullName evidence="5 13">Pectinesterase</fullName>
        <ecNumber evidence="5 13">3.1.1.11</ecNumber>
    </recommendedName>
</protein>
<comment type="caution">
    <text evidence="15">The sequence shown here is derived from an EMBL/GenBank/DDBJ whole genome shotgun (WGS) entry which is preliminary data.</text>
</comment>
<evidence type="ECO:0000313" key="16">
    <source>
        <dbReference type="Proteomes" id="UP001630127"/>
    </source>
</evidence>
<dbReference type="InterPro" id="IPR006501">
    <property type="entry name" value="Pectinesterase_inhib_dom"/>
</dbReference>
<reference evidence="15 16" key="1">
    <citation type="submission" date="2024-11" db="EMBL/GenBank/DDBJ databases">
        <title>A near-complete genome assembly of Cinchona calisaya.</title>
        <authorList>
            <person name="Lian D.C."/>
            <person name="Zhao X.W."/>
            <person name="Wei L."/>
        </authorList>
    </citation>
    <scope>NUCLEOTIDE SEQUENCE [LARGE SCALE GENOMIC DNA]</scope>
    <source>
        <tissue evidence="15">Nenye</tissue>
    </source>
</reference>
<sequence>MSISTFSSCTNFLLFLVAIHLIFSPVNASFSFSKPTSSDALCDITPYPKFCKSQVPRNKSTNIHDYGRLTIQKSLATSELLLSAINRYLSSKNSLSQTIIFALLDCQFLLISNIDLLSSIAETIKTTITLQSSEYEDSETWLSTVITNKQTCFDGLKAVSSASAITNHLSASFSNGNMICGVSLAFFKNGWIPSKRKSRFLDETERFPFSTAKYTRKNLWDLKFYESTIGRKLLQSSGGGNVSITETVVVNPDGSGNYTTINDAILAAPNNTKSGKGYYLIRVVAGVYEEYISIASNKRYLMIVGDGKNQTIITGNHSVDDGWTTFNSPTFAVTAQGFVGVNMTIRNTAGAIKNQAVALRNGADLSTFYLCSFEGYQDTLYAHSMRQFYRECDIYGTIDYIFGNAAVVFQMCNMFSRLPLEGQFNTITAQGKTDINQNTGTSIQGCNILAASDLALSNGTTQTYLGRPWKNYSTTVYVESFMDSLINPAGWAPWSGNFALSTLYYAEFNNTGPGSNTMHRVNWTGYHVITNASDVANFTVSNFIEGSFWLLVTGVPFIGGFLFS</sequence>
<evidence type="ECO:0000259" key="14">
    <source>
        <dbReference type="SMART" id="SM00856"/>
    </source>
</evidence>
<keyword evidence="16" id="KW-1185">Reference proteome</keyword>
<dbReference type="SMART" id="SM00856">
    <property type="entry name" value="PMEI"/>
    <property type="match status" value="1"/>
</dbReference>
<name>A0ABD2ZAN7_9GENT</name>
<evidence type="ECO:0000256" key="6">
    <source>
        <dbReference type="ARBA" id="ARBA00022512"/>
    </source>
</evidence>
<dbReference type="EC" id="3.1.1.11" evidence="5 13"/>
<dbReference type="Pfam" id="PF01095">
    <property type="entry name" value="Pectinesterase"/>
    <property type="match status" value="1"/>
</dbReference>
<keyword evidence="7" id="KW-0964">Secreted</keyword>
<comment type="catalytic activity">
    <reaction evidence="11 13">
        <text>[(1-&gt;4)-alpha-D-galacturonosyl methyl ester](n) + n H2O = [(1-&gt;4)-alpha-D-galacturonosyl](n) + n methanol + n H(+)</text>
        <dbReference type="Rhea" id="RHEA:22380"/>
        <dbReference type="Rhea" id="RHEA-COMP:14570"/>
        <dbReference type="Rhea" id="RHEA-COMP:14573"/>
        <dbReference type="ChEBI" id="CHEBI:15377"/>
        <dbReference type="ChEBI" id="CHEBI:15378"/>
        <dbReference type="ChEBI" id="CHEBI:17790"/>
        <dbReference type="ChEBI" id="CHEBI:140522"/>
        <dbReference type="ChEBI" id="CHEBI:140523"/>
        <dbReference type="EC" id="3.1.1.11"/>
    </reaction>
</comment>
<evidence type="ECO:0000256" key="11">
    <source>
        <dbReference type="ARBA" id="ARBA00047928"/>
    </source>
</evidence>
<evidence type="ECO:0000256" key="7">
    <source>
        <dbReference type="ARBA" id="ARBA00022525"/>
    </source>
</evidence>
<dbReference type="Gene3D" id="1.20.140.40">
    <property type="entry name" value="Invertase/pectin methylesterase inhibitor family protein"/>
    <property type="match status" value="1"/>
</dbReference>
<dbReference type="PROSITE" id="PS00503">
    <property type="entry name" value="PECTINESTERASE_2"/>
    <property type="match status" value="1"/>
</dbReference>
<dbReference type="CDD" id="cd15798">
    <property type="entry name" value="PMEI-like_3"/>
    <property type="match status" value="1"/>
</dbReference>
<evidence type="ECO:0000256" key="5">
    <source>
        <dbReference type="ARBA" id="ARBA00013229"/>
    </source>
</evidence>
<dbReference type="InterPro" id="IPR012334">
    <property type="entry name" value="Pectin_lyas_fold"/>
</dbReference>
<dbReference type="GO" id="GO:0042545">
    <property type="term" value="P:cell wall modification"/>
    <property type="evidence" value="ECO:0007669"/>
    <property type="project" value="UniProtKB-UniRule"/>
</dbReference>
<keyword evidence="6" id="KW-0134">Cell wall</keyword>
<feature type="domain" description="Pectinesterase inhibitor" evidence="14">
    <location>
        <begin position="33"/>
        <end position="186"/>
    </location>
</feature>
<dbReference type="InterPro" id="IPR033131">
    <property type="entry name" value="Pectinesterase_Asp_AS"/>
</dbReference>
<dbReference type="EMBL" id="JBJUIK010000010">
    <property type="protein sequence ID" value="KAL3516009.1"/>
    <property type="molecule type" value="Genomic_DNA"/>
</dbReference>
<accession>A0ABD2ZAN7</accession>
<evidence type="ECO:0000256" key="12">
    <source>
        <dbReference type="PROSITE-ProRule" id="PRU10040"/>
    </source>
</evidence>
<dbReference type="GO" id="GO:0045490">
    <property type="term" value="P:pectin catabolic process"/>
    <property type="evidence" value="ECO:0007669"/>
    <property type="project" value="UniProtKB-UniRule"/>
</dbReference>
<feature type="active site" evidence="12">
    <location>
        <position position="399"/>
    </location>
</feature>